<dbReference type="AlphaFoldDB" id="A0A7D7Q0J6"/>
<reference evidence="3" key="2">
    <citation type="submission" date="2020-07" db="EMBL/GenBank/DDBJ databases">
        <title>Genome of starter culture bacteria Kocuria salsicia reveals its technological properties and safety for usage in meat industry.</title>
        <authorList>
            <person name="Michael M."/>
            <person name="Konstantin K."/>
            <person name="Evgenii K."/>
            <person name="Galina S."/>
            <person name="Oksana K."/>
            <person name="Andrei L."/>
        </authorList>
    </citation>
    <scope>NUCLEOTIDE SEQUENCE [LARGE SCALE GENOMIC DNA]</scope>
    <source>
        <strain evidence="3">80</strain>
    </source>
</reference>
<evidence type="ECO:0000256" key="1">
    <source>
        <dbReference type="SAM" id="MobiDB-lite"/>
    </source>
</evidence>
<dbReference type="RefSeq" id="WP_083482306.1">
    <property type="nucleotide sequence ID" value="NZ_CP059343.1"/>
</dbReference>
<gene>
    <name evidence="3" type="ORF">CIB50_0001332</name>
</gene>
<evidence type="ECO:0000313" key="4">
    <source>
        <dbReference type="Proteomes" id="UP000216825"/>
    </source>
</evidence>
<keyword evidence="2" id="KW-0472">Membrane</keyword>
<proteinExistence type="predicted"/>
<protein>
    <submittedName>
        <fullName evidence="3">Uncharacterized protein</fullName>
    </submittedName>
</protein>
<feature type="compositionally biased region" description="Basic and acidic residues" evidence="1">
    <location>
        <begin position="98"/>
        <end position="110"/>
    </location>
</feature>
<keyword evidence="2" id="KW-1133">Transmembrane helix</keyword>
<name>A0A7D7Q0J6_KOCVA</name>
<keyword evidence="2" id="KW-0812">Transmembrane</keyword>
<dbReference type="KEGG" id="kvr:CIB50_0001332"/>
<dbReference type="Proteomes" id="UP000216825">
    <property type="component" value="Chromosome"/>
</dbReference>
<sequence>MPTLLSVLNAATPAPSPENTLRPGLDPSQVSPGLVGFLMTFVLAVAVVLLVIDFNRRNRRLRYRAEYAERRAAEERAATGALPEGTTSAEGRTAGNDAARRTGAESDVER</sequence>
<feature type="region of interest" description="Disordered" evidence="1">
    <location>
        <begin position="70"/>
        <end position="110"/>
    </location>
</feature>
<organism evidence="3 4">
    <name type="scientific">Kocuria varians</name>
    <name type="common">Micrococcus varians</name>
    <dbReference type="NCBI Taxonomy" id="1272"/>
    <lineage>
        <taxon>Bacteria</taxon>
        <taxon>Bacillati</taxon>
        <taxon>Actinomycetota</taxon>
        <taxon>Actinomycetes</taxon>
        <taxon>Micrococcales</taxon>
        <taxon>Micrococcaceae</taxon>
        <taxon>Kocuria</taxon>
    </lineage>
</organism>
<evidence type="ECO:0000313" key="3">
    <source>
        <dbReference type="EMBL" id="QMS56619.1"/>
    </source>
</evidence>
<reference evidence="3" key="1">
    <citation type="submission" date="2017-08" db="EMBL/GenBank/DDBJ databases">
        <authorList>
            <person name="Minaev M."/>
            <person name="Kurbakov K.A."/>
            <person name="Solodovnikova G.I."/>
            <person name="Kuznetsova O.A."/>
            <person name="Lisitsyn A.B."/>
        </authorList>
    </citation>
    <scope>NUCLEOTIDE SEQUENCE</scope>
    <source>
        <strain evidence="3">80</strain>
    </source>
</reference>
<feature type="transmembrane region" description="Helical" evidence="2">
    <location>
        <begin position="29"/>
        <end position="52"/>
    </location>
</feature>
<dbReference type="EMBL" id="CP059343">
    <property type="protein sequence ID" value="QMS56619.1"/>
    <property type="molecule type" value="Genomic_DNA"/>
</dbReference>
<keyword evidence="4" id="KW-1185">Reference proteome</keyword>
<evidence type="ECO:0000256" key="2">
    <source>
        <dbReference type="SAM" id="Phobius"/>
    </source>
</evidence>
<accession>A0A7D7Q0J6</accession>